<dbReference type="PROSITE" id="PS51318">
    <property type="entry name" value="TAT"/>
    <property type="match status" value="1"/>
</dbReference>
<name>A0A382SUZ7_9ZZZZ</name>
<evidence type="ECO:0000313" key="1">
    <source>
        <dbReference type="EMBL" id="SVD13372.1"/>
    </source>
</evidence>
<dbReference type="EMBL" id="UINC01131582">
    <property type="protein sequence ID" value="SVD13372.1"/>
    <property type="molecule type" value="Genomic_DNA"/>
</dbReference>
<proteinExistence type="predicted"/>
<accession>A0A382SUZ7</accession>
<organism evidence="1">
    <name type="scientific">marine metagenome</name>
    <dbReference type="NCBI Taxonomy" id="408172"/>
    <lineage>
        <taxon>unclassified sequences</taxon>
        <taxon>metagenomes</taxon>
        <taxon>ecological metagenomes</taxon>
    </lineage>
</organism>
<protein>
    <submittedName>
        <fullName evidence="1">Uncharacterized protein</fullName>
    </submittedName>
</protein>
<dbReference type="InterPro" id="IPR006311">
    <property type="entry name" value="TAT_signal"/>
</dbReference>
<reference evidence="1" key="1">
    <citation type="submission" date="2018-05" db="EMBL/GenBank/DDBJ databases">
        <authorList>
            <person name="Lanie J.A."/>
            <person name="Ng W.-L."/>
            <person name="Kazmierczak K.M."/>
            <person name="Andrzejewski T.M."/>
            <person name="Davidsen T.M."/>
            <person name="Wayne K.J."/>
            <person name="Tettelin H."/>
            <person name="Glass J.I."/>
            <person name="Rusch D."/>
            <person name="Podicherti R."/>
            <person name="Tsui H.-C.T."/>
            <person name="Winkler M.E."/>
        </authorList>
    </citation>
    <scope>NUCLEOTIDE SEQUENCE</scope>
</reference>
<sequence length="89" mass="9624">MFTIAVKAFLSRTHSESEGDWDMENKKGSGRRGFLKGVLVAAGATSATMLTAGKALAKAEGAIGSDTSKGPILYRRTEEAERYYKTLYT</sequence>
<dbReference type="AlphaFoldDB" id="A0A382SUZ7"/>
<gene>
    <name evidence="1" type="ORF">METZ01_LOCUS366226</name>
</gene>